<reference evidence="1 2" key="1">
    <citation type="submission" date="2018-06" db="EMBL/GenBank/DDBJ databases">
        <title>Genome analysis of cellulolytic fungus Trichoderma lentiforme CFAM-422.</title>
        <authorList>
            <person name="Steindorff A.S."/>
            <person name="Formighieri E.F."/>
            <person name="Midorikawa G.E.O."/>
            <person name="Tamietti M.S."/>
            <person name="Ramos E.Z."/>
            <person name="Silva A.S."/>
            <person name="Bon E.P.S."/>
            <person name="Mendes T.D."/>
            <person name="Damaso M.C.T."/>
            <person name="Favaro L.C.L."/>
        </authorList>
    </citation>
    <scope>NUCLEOTIDE SEQUENCE [LARGE SCALE GENOMIC DNA]</scope>
    <source>
        <strain evidence="1 2">CFAM-422</strain>
    </source>
</reference>
<proteinExistence type="predicted"/>
<keyword evidence="2" id="KW-1185">Reference proteome</keyword>
<evidence type="ECO:0000313" key="2">
    <source>
        <dbReference type="Proteomes" id="UP000801864"/>
    </source>
</evidence>
<comment type="caution">
    <text evidence="1">The sequence shown here is derived from an EMBL/GenBank/DDBJ whole genome shotgun (WGS) entry which is preliminary data.</text>
</comment>
<dbReference type="EMBL" id="QLNT01000002">
    <property type="protein sequence ID" value="KAF3076384.1"/>
    <property type="molecule type" value="Genomic_DNA"/>
</dbReference>
<name>A0A9P4XMY1_9HYPO</name>
<dbReference type="AlphaFoldDB" id="A0A9P4XMY1"/>
<evidence type="ECO:0000313" key="1">
    <source>
        <dbReference type="EMBL" id="KAF3076384.1"/>
    </source>
</evidence>
<gene>
    <name evidence="1" type="ORF">CFAM422_001390</name>
</gene>
<protein>
    <submittedName>
        <fullName evidence="1">Uncharacterized protein</fullName>
    </submittedName>
</protein>
<dbReference type="Proteomes" id="UP000801864">
    <property type="component" value="Unassembled WGS sequence"/>
</dbReference>
<organism evidence="1 2">
    <name type="scientific">Trichoderma lentiforme</name>
    <dbReference type="NCBI Taxonomy" id="1567552"/>
    <lineage>
        <taxon>Eukaryota</taxon>
        <taxon>Fungi</taxon>
        <taxon>Dikarya</taxon>
        <taxon>Ascomycota</taxon>
        <taxon>Pezizomycotina</taxon>
        <taxon>Sordariomycetes</taxon>
        <taxon>Hypocreomycetidae</taxon>
        <taxon>Hypocreales</taxon>
        <taxon>Hypocreaceae</taxon>
        <taxon>Trichoderma</taxon>
    </lineage>
</organism>
<sequence>MLLSSRPIQQPDTYSFGASDSLMVTKFFMGMGIEKYPKDYGMGDGTFYRGNNLVKTQSIKKKQDVHVIEVFHSQRKQILWIWSLDVNEFWDNDLPKLEEVNKNVESQRLYQKWENTWVEIANAQDGEVEAAIKKITKMGLKAEEITIKENVEKGIKLRVVYLEDTTDPRALGRVYSN</sequence>
<accession>A0A9P4XMY1</accession>